<keyword evidence="2" id="KW-1185">Reference proteome</keyword>
<comment type="caution">
    <text evidence="1">The sequence shown here is derived from an EMBL/GenBank/DDBJ whole genome shotgun (WGS) entry which is preliminary data.</text>
</comment>
<proteinExistence type="predicted"/>
<sequence>MDLAKKKYEKNLKIPPKLATTETANFGASWPWMISYSESISGVIPSISALGRRTGHPNQCFSESCDCGCYNFWMPKSVMSSFWKEWGKSLYLTHSVYISKCDGGARLVMVSGFFDQRINTLISFKFTCAGIH</sequence>
<organism evidence="1 2">
    <name type="scientific">Trichonephila inaurata madagascariensis</name>
    <dbReference type="NCBI Taxonomy" id="2747483"/>
    <lineage>
        <taxon>Eukaryota</taxon>
        <taxon>Metazoa</taxon>
        <taxon>Ecdysozoa</taxon>
        <taxon>Arthropoda</taxon>
        <taxon>Chelicerata</taxon>
        <taxon>Arachnida</taxon>
        <taxon>Araneae</taxon>
        <taxon>Araneomorphae</taxon>
        <taxon>Entelegynae</taxon>
        <taxon>Araneoidea</taxon>
        <taxon>Nephilidae</taxon>
        <taxon>Trichonephila</taxon>
        <taxon>Trichonephila inaurata</taxon>
    </lineage>
</organism>
<evidence type="ECO:0000313" key="1">
    <source>
        <dbReference type="EMBL" id="GFS65982.1"/>
    </source>
</evidence>
<dbReference type="AlphaFoldDB" id="A0A8X6IYP4"/>
<accession>A0A8X6IYP4</accession>
<gene>
    <name evidence="1" type="ORF">TNIN_417741</name>
</gene>
<dbReference type="Proteomes" id="UP000886998">
    <property type="component" value="Unassembled WGS sequence"/>
</dbReference>
<evidence type="ECO:0000313" key="2">
    <source>
        <dbReference type="Proteomes" id="UP000886998"/>
    </source>
</evidence>
<protein>
    <submittedName>
        <fullName evidence="1">Uncharacterized protein</fullName>
    </submittedName>
</protein>
<reference evidence="1" key="1">
    <citation type="submission" date="2020-08" db="EMBL/GenBank/DDBJ databases">
        <title>Multicomponent nature underlies the extraordinary mechanical properties of spider dragline silk.</title>
        <authorList>
            <person name="Kono N."/>
            <person name="Nakamura H."/>
            <person name="Mori M."/>
            <person name="Yoshida Y."/>
            <person name="Ohtoshi R."/>
            <person name="Malay A.D."/>
            <person name="Moran D.A.P."/>
            <person name="Tomita M."/>
            <person name="Numata K."/>
            <person name="Arakawa K."/>
        </authorList>
    </citation>
    <scope>NUCLEOTIDE SEQUENCE</scope>
</reference>
<dbReference type="EMBL" id="BMAV01028217">
    <property type="protein sequence ID" value="GFS65982.1"/>
    <property type="molecule type" value="Genomic_DNA"/>
</dbReference>
<name>A0A8X6IYP4_9ARAC</name>